<dbReference type="PANTHER" id="PTHR22901">
    <property type="entry name" value="SIALATE O-ACETYLESTERASE"/>
    <property type="match status" value="1"/>
</dbReference>
<dbReference type="AlphaFoldDB" id="A0A9D1KGQ8"/>
<evidence type="ECO:0000259" key="3">
    <source>
        <dbReference type="Pfam" id="PF03629"/>
    </source>
</evidence>
<sequence>MRHGRLLTLMLALLAFCCGSAHAQIELPKVIGDNMVLQQGEPAAIWGSGIPGRKVSVRFAGQNVRTTVGDDGSWMLRLEPMEASFEPRTMTISDGKTTVRLHDVLVGEVWLASGQSNMEYRMDRPLSRGDEPGTEVQTQLLEQGGDSRVNVLYVEKKTGVDSLPSDGWKTSSKETVAPISAPAYFFARTLADSLGVPVGIISSSWGGSQIETWMPREIIDDYADAHPGSRVNGIPESAWGTKFASMIAPICPYTIRGFIWYQGESNLLDNPESFGSYYDKQKLLVESWRSFWGDGDLPFYYVQLAPYDYSQRKDAHSVSRDMLPQFWEIQRRLMDVPGTGMAQTTDLADKTGDIHPPYKHIVGYRLALWALRNEYGRSGLETLGPELESAIVENGRLVLDFARDDGLKTDDGGPVNCFRILYSNLKLRDAVPEISGDRLVFEIPDGLEVLEVRFAWDEASLPNLVNGSGLPALPFRHEMNAVSGSDREKWVGMLDRIARPVISNLAAGTLKRNMPFESRSDSPGRLEASRLEAFGRTVCGLGPWLSLGPDDTPEGRLRAEYIEMLPAAMRNAVDPESPDYLTFGRGNAQSLVDAAFLAEGVLRGGEWIWPRLDPDTQQNLIDEWKRSRSVIPNETNWLLFASMVEAALLEYTGECDTWRLRYGVHRFIDDGWYKGDGIFGDGMEVHMDFYNSLVIHPMLTDVMSIMVRHGLLPQERLDRQLLREQRLAALLEMMISPEGTYPVIGRSITYRTGHLHALAHTVLLGNLPDRISPGQARAAMTAVMDRQFASPQNFDGEWLTVGFAGHQLNMSEEYINTGSEYLCTAFFLPLGLPEDDQFWTAPAADWTSRKAWNGVDVGADHALRDSKL</sequence>
<dbReference type="Pfam" id="PF10022">
    <property type="entry name" value="DUF2264"/>
    <property type="match status" value="1"/>
</dbReference>
<protein>
    <submittedName>
        <fullName evidence="5">DUF2264 domain-containing protein</fullName>
    </submittedName>
</protein>
<feature type="chain" id="PRO_5039644177" evidence="2">
    <location>
        <begin position="24"/>
        <end position="868"/>
    </location>
</feature>
<dbReference type="SUPFAM" id="SSF52266">
    <property type="entry name" value="SGNH hydrolase"/>
    <property type="match status" value="1"/>
</dbReference>
<proteinExistence type="predicted"/>
<dbReference type="Gene3D" id="3.40.50.1110">
    <property type="entry name" value="SGNH hydrolase"/>
    <property type="match status" value="1"/>
</dbReference>
<reference evidence="5" key="2">
    <citation type="journal article" date="2021" name="PeerJ">
        <title>Extensive microbial diversity within the chicken gut microbiome revealed by metagenomics and culture.</title>
        <authorList>
            <person name="Gilroy R."/>
            <person name="Ravi A."/>
            <person name="Getino M."/>
            <person name="Pursley I."/>
            <person name="Horton D.L."/>
            <person name="Alikhan N.F."/>
            <person name="Baker D."/>
            <person name="Gharbi K."/>
            <person name="Hall N."/>
            <person name="Watson M."/>
            <person name="Adriaenssens E.M."/>
            <person name="Foster-Nyarko E."/>
            <person name="Jarju S."/>
            <person name="Secka A."/>
            <person name="Antonio M."/>
            <person name="Oren A."/>
            <person name="Chaudhuri R.R."/>
            <person name="La Ragione R."/>
            <person name="Hildebrand F."/>
            <person name="Pallen M.J."/>
        </authorList>
    </citation>
    <scope>NUCLEOTIDE SEQUENCE</scope>
    <source>
        <strain evidence="5">ChiHecec2B26-709</strain>
    </source>
</reference>
<dbReference type="GO" id="GO:0001681">
    <property type="term" value="F:sialate O-acetylesterase activity"/>
    <property type="evidence" value="ECO:0007669"/>
    <property type="project" value="InterPro"/>
</dbReference>
<dbReference type="PANTHER" id="PTHR22901:SF0">
    <property type="entry name" value="SIALATE O-ACETYLESTERASE"/>
    <property type="match status" value="1"/>
</dbReference>
<dbReference type="InterPro" id="IPR036514">
    <property type="entry name" value="SGNH_hydro_sf"/>
</dbReference>
<dbReference type="InterPro" id="IPR049349">
    <property type="entry name" value="DUF2264_N"/>
</dbReference>
<feature type="domain" description="DUF2264" evidence="4">
    <location>
        <begin position="486"/>
        <end position="846"/>
    </location>
</feature>
<organism evidence="5 6">
    <name type="scientific">Candidatus Cryptobacteroides merdipullorum</name>
    <dbReference type="NCBI Taxonomy" id="2840771"/>
    <lineage>
        <taxon>Bacteria</taxon>
        <taxon>Pseudomonadati</taxon>
        <taxon>Bacteroidota</taxon>
        <taxon>Bacteroidia</taxon>
        <taxon>Bacteroidales</taxon>
        <taxon>Candidatus Cryptobacteroides</taxon>
    </lineage>
</organism>
<dbReference type="Proteomes" id="UP000886881">
    <property type="component" value="Unassembled WGS sequence"/>
</dbReference>
<dbReference type="EMBL" id="DVLC01000004">
    <property type="protein sequence ID" value="HIT46252.1"/>
    <property type="molecule type" value="Genomic_DNA"/>
</dbReference>
<keyword evidence="1" id="KW-0378">Hydrolase</keyword>
<accession>A0A9D1KGQ8</accession>
<gene>
    <name evidence="5" type="ORF">IAC35_00145</name>
</gene>
<feature type="domain" description="Sialate O-acetylesterase" evidence="3">
    <location>
        <begin position="108"/>
        <end position="355"/>
    </location>
</feature>
<dbReference type="InterPro" id="IPR005181">
    <property type="entry name" value="SASA"/>
</dbReference>
<evidence type="ECO:0000313" key="5">
    <source>
        <dbReference type="EMBL" id="HIT46252.1"/>
    </source>
</evidence>
<evidence type="ECO:0000259" key="4">
    <source>
        <dbReference type="Pfam" id="PF10022"/>
    </source>
</evidence>
<evidence type="ECO:0000313" key="6">
    <source>
        <dbReference type="Proteomes" id="UP000886881"/>
    </source>
</evidence>
<evidence type="ECO:0000256" key="1">
    <source>
        <dbReference type="ARBA" id="ARBA00022801"/>
    </source>
</evidence>
<name>A0A9D1KGQ8_9BACT</name>
<feature type="signal peptide" evidence="2">
    <location>
        <begin position="1"/>
        <end position="23"/>
    </location>
</feature>
<comment type="caution">
    <text evidence="5">The sequence shown here is derived from an EMBL/GenBank/DDBJ whole genome shotgun (WGS) entry which is preliminary data.</text>
</comment>
<reference evidence="5" key="1">
    <citation type="submission" date="2020-10" db="EMBL/GenBank/DDBJ databases">
        <authorList>
            <person name="Gilroy R."/>
        </authorList>
    </citation>
    <scope>NUCLEOTIDE SEQUENCE</scope>
    <source>
        <strain evidence="5">ChiHecec2B26-709</strain>
    </source>
</reference>
<keyword evidence="2" id="KW-0732">Signal</keyword>
<dbReference type="GO" id="GO:0005975">
    <property type="term" value="P:carbohydrate metabolic process"/>
    <property type="evidence" value="ECO:0007669"/>
    <property type="project" value="TreeGrafter"/>
</dbReference>
<evidence type="ECO:0000256" key="2">
    <source>
        <dbReference type="SAM" id="SignalP"/>
    </source>
</evidence>
<dbReference type="InterPro" id="IPR039329">
    <property type="entry name" value="SIAE"/>
</dbReference>
<dbReference type="Pfam" id="PF03629">
    <property type="entry name" value="SASA"/>
    <property type="match status" value="1"/>
</dbReference>